<gene>
    <name evidence="2" type="primary">TPS1</name>
    <name evidence="2" type="ORF">ATC70_006614</name>
</gene>
<evidence type="ECO:0000313" key="3">
    <source>
        <dbReference type="Proteomes" id="UP001304243"/>
    </source>
</evidence>
<dbReference type="EMBL" id="JASEJX010000009">
    <property type="protein sequence ID" value="KAK4520735.1"/>
    <property type="molecule type" value="Genomic_DNA"/>
</dbReference>
<proteinExistence type="predicted"/>
<feature type="region of interest" description="Disordered" evidence="1">
    <location>
        <begin position="506"/>
        <end position="545"/>
    </location>
</feature>
<organism evidence="2 3">
    <name type="scientific">Mucor velutinosus</name>
    <dbReference type="NCBI Taxonomy" id="708070"/>
    <lineage>
        <taxon>Eukaryota</taxon>
        <taxon>Fungi</taxon>
        <taxon>Fungi incertae sedis</taxon>
        <taxon>Mucoromycota</taxon>
        <taxon>Mucoromycotina</taxon>
        <taxon>Mucoromycetes</taxon>
        <taxon>Mucorales</taxon>
        <taxon>Mucorineae</taxon>
        <taxon>Mucoraceae</taxon>
        <taxon>Mucor</taxon>
    </lineage>
</organism>
<keyword evidence="3" id="KW-1185">Reference proteome</keyword>
<protein>
    <submittedName>
        <fullName evidence="2">Trehalose-6-P synthase/phosphatase complex synthase subunit</fullName>
    </submittedName>
</protein>
<dbReference type="GeneID" id="89950300"/>
<reference evidence="2 3" key="1">
    <citation type="submission" date="2022-11" db="EMBL/GenBank/DDBJ databases">
        <title>Mucor velutinosus strain NIH1002 WGS.</title>
        <authorList>
            <person name="Subramanian P."/>
            <person name="Mullikin J.C."/>
            <person name="Segre J.A."/>
            <person name="Zelazny A.M."/>
        </authorList>
    </citation>
    <scope>NUCLEOTIDE SEQUENCE [LARGE SCALE GENOMIC DNA]</scope>
    <source>
        <strain evidence="2 3">NIH1002</strain>
    </source>
</reference>
<accession>A0AAN7DR97</accession>
<feature type="compositionally biased region" description="Basic and acidic residues" evidence="1">
    <location>
        <begin position="506"/>
        <end position="528"/>
    </location>
</feature>
<evidence type="ECO:0000256" key="1">
    <source>
        <dbReference type="SAM" id="MobiDB-lite"/>
    </source>
</evidence>
<name>A0AAN7DR97_9FUNG</name>
<comment type="caution">
    <text evidence="2">The sequence shown here is derived from an EMBL/GenBank/DDBJ whole genome shotgun (WGS) entry which is preliminary data.</text>
</comment>
<evidence type="ECO:0000313" key="2">
    <source>
        <dbReference type="EMBL" id="KAK4520735.1"/>
    </source>
</evidence>
<feature type="compositionally biased region" description="Basic residues" evidence="1">
    <location>
        <begin position="529"/>
        <end position="545"/>
    </location>
</feature>
<dbReference type="AlphaFoldDB" id="A0AAN7DR97"/>
<dbReference type="Proteomes" id="UP001304243">
    <property type="component" value="Unassembled WGS sequence"/>
</dbReference>
<feature type="compositionally biased region" description="Polar residues" evidence="1">
    <location>
        <begin position="426"/>
        <end position="454"/>
    </location>
</feature>
<sequence>MATLSTVPSATSESTVLASSAPFDSHRWTNAGRPKIIEFYGFEGEDFRHFLQLMESFFALKGITQDPRKVAIMRAQLRRVAAIFFDNTLKERNLALNKISFTDATTILQERFVSESIIECYQSTFDEMCQSPKESPSEFLSRLYKAADLANIHDEKFISARYRAGLCKEIKIFCKEMSAINFQDWVKHSNAWWNAHSVKAIHFVDNPFSVDRASGFFNGDNGKKLALNKVNNEKALSSKSVCINPIPTSAAEAYANSVSPTIANITSRMEALELHSLIPSTDKEGQFERNTIRDRAVKSLITDKEFKSFLKNIIQEANDEKVMTRKPYRNNHRNSDGYHSTDTYCHEPSFDLVPGSRTVQSKCYDYVMLIKENRLDDKYPDHYASYYPRAKFQRAVQHANNNHSYTPEGNQRYDGPSYGNQRRGGYNQQAPPRNYNSNSYNQDGQSYGNNYGDSRNQRDHTYNNDNFGGGEVNPAHNNSIQTNGHYNGKYNGNSYYNKSYNNHEYHRYRPKNHHDPHPNYNDFDDHINTRKKCNGQVKRTKSGNC</sequence>
<dbReference type="RefSeq" id="XP_064687401.1">
    <property type="nucleotide sequence ID" value="XM_064825887.1"/>
</dbReference>
<feature type="region of interest" description="Disordered" evidence="1">
    <location>
        <begin position="401"/>
        <end position="489"/>
    </location>
</feature>